<evidence type="ECO:0000256" key="1">
    <source>
        <dbReference type="ARBA" id="ARBA00022723"/>
    </source>
</evidence>
<evidence type="ECO:0000256" key="3">
    <source>
        <dbReference type="SAM" id="MobiDB-lite"/>
    </source>
</evidence>
<dbReference type="GO" id="GO:0005829">
    <property type="term" value="C:cytosol"/>
    <property type="evidence" value="ECO:0007669"/>
    <property type="project" value="TreeGrafter"/>
</dbReference>
<dbReference type="InterPro" id="IPR036409">
    <property type="entry name" value="Aldolase_II/adducin_N_sf"/>
</dbReference>
<dbReference type="InterPro" id="IPR050197">
    <property type="entry name" value="Aldolase_class_II_sugar_metab"/>
</dbReference>
<dbReference type="AlphaFoldDB" id="A0A2T0X2D2"/>
<gene>
    <name evidence="5" type="ORF">BCF33_1967</name>
</gene>
<name>A0A2T0X2D2_9RHOB</name>
<dbReference type="EMBL" id="PVTT01000002">
    <property type="protein sequence ID" value="PRY93101.1"/>
    <property type="molecule type" value="Genomic_DNA"/>
</dbReference>
<keyword evidence="2" id="KW-0456">Lyase</keyword>
<feature type="domain" description="Class II aldolase/adducin N-terminal" evidence="4">
    <location>
        <begin position="6"/>
        <end position="182"/>
    </location>
</feature>
<dbReference type="PANTHER" id="PTHR22789">
    <property type="entry name" value="FUCULOSE PHOSPHATE ALDOLASE"/>
    <property type="match status" value="1"/>
</dbReference>
<dbReference type="InterPro" id="IPR001303">
    <property type="entry name" value="Aldolase_II/adducin_N"/>
</dbReference>
<dbReference type="Pfam" id="PF00596">
    <property type="entry name" value="Aldolase_II"/>
    <property type="match status" value="1"/>
</dbReference>
<protein>
    <submittedName>
        <fullName evidence="5">Rhamnose utilization protein RhaD (Predicted bifunctional aldolase and dehydrogenase)</fullName>
    </submittedName>
</protein>
<dbReference type="GO" id="GO:0016832">
    <property type="term" value="F:aldehyde-lyase activity"/>
    <property type="evidence" value="ECO:0007669"/>
    <property type="project" value="TreeGrafter"/>
</dbReference>
<comment type="caution">
    <text evidence="5">The sequence shown here is derived from an EMBL/GenBank/DDBJ whole genome shotgun (WGS) entry which is preliminary data.</text>
</comment>
<evidence type="ECO:0000313" key="5">
    <source>
        <dbReference type="EMBL" id="PRY93101.1"/>
    </source>
</evidence>
<dbReference type="GO" id="GO:0046872">
    <property type="term" value="F:metal ion binding"/>
    <property type="evidence" value="ECO:0007669"/>
    <property type="project" value="UniProtKB-KW"/>
</dbReference>
<keyword evidence="6" id="KW-1185">Reference proteome</keyword>
<evidence type="ECO:0000259" key="4">
    <source>
        <dbReference type="SMART" id="SM01007"/>
    </source>
</evidence>
<accession>A0A2T0X2D2</accession>
<feature type="region of interest" description="Disordered" evidence="3">
    <location>
        <begin position="298"/>
        <end position="324"/>
    </location>
</feature>
<dbReference type="Proteomes" id="UP000238801">
    <property type="component" value="Unassembled WGS sequence"/>
</dbReference>
<evidence type="ECO:0000256" key="2">
    <source>
        <dbReference type="ARBA" id="ARBA00023239"/>
    </source>
</evidence>
<dbReference type="PANTHER" id="PTHR22789:SF0">
    <property type="entry name" value="3-OXO-TETRONATE 4-PHOSPHATE DECARBOXYLASE-RELATED"/>
    <property type="match status" value="1"/>
</dbReference>
<dbReference type="SUPFAM" id="SSF53639">
    <property type="entry name" value="AraD/HMP-PK domain-like"/>
    <property type="match status" value="1"/>
</dbReference>
<keyword evidence="1" id="KW-0479">Metal-binding</keyword>
<proteinExistence type="predicted"/>
<evidence type="ECO:0000313" key="6">
    <source>
        <dbReference type="Proteomes" id="UP000238801"/>
    </source>
</evidence>
<organism evidence="5 6">
    <name type="scientific">Hasllibacter halocynthiae</name>
    <dbReference type="NCBI Taxonomy" id="595589"/>
    <lineage>
        <taxon>Bacteria</taxon>
        <taxon>Pseudomonadati</taxon>
        <taxon>Pseudomonadota</taxon>
        <taxon>Alphaproteobacteria</taxon>
        <taxon>Rhodobacterales</taxon>
        <taxon>Roseobacteraceae</taxon>
        <taxon>Hasllibacter</taxon>
    </lineage>
</organism>
<dbReference type="OrthoDB" id="9814830at2"/>
<dbReference type="RefSeq" id="WP_158259401.1">
    <property type="nucleotide sequence ID" value="NZ_PVTT01000002.1"/>
</dbReference>
<dbReference type="SMART" id="SM01007">
    <property type="entry name" value="Aldolase_II"/>
    <property type="match status" value="1"/>
</dbReference>
<dbReference type="GO" id="GO:0019323">
    <property type="term" value="P:pentose catabolic process"/>
    <property type="evidence" value="ECO:0007669"/>
    <property type="project" value="TreeGrafter"/>
</dbReference>
<sequence>MSERDALRRLAARIGADPLQIQGPGGNVSLKEGGRLIVKASGTRLADALGRDVFAELDRKAVLDAYRAGADIVSDGPRPSIETSFHALIPHQVVIHTHSVNALAHLICSEGRAKALQKTAHLGAALVPYAMPGLPLTAAIEAAGAGASVHLLSNHGLVVGADTVAGAARLLAAVERALRIAPAPAATIDPDDDPSPACAAGWRRRASALAAPLARARAAAGAYWPDAAVFLGPRVDATSRPARVDAGGGLIEAGAPQAAGEMLDCLGAVLARVPEGWTPAPLPEAKVARLRDWEAEAFRRKRDGTDPGADMGAARTSDGGAGGA</sequence>
<reference evidence="5 6" key="1">
    <citation type="submission" date="2018-03" db="EMBL/GenBank/DDBJ databases">
        <title>Genomic Encyclopedia of Archaeal and Bacterial Type Strains, Phase II (KMG-II): from individual species to whole genera.</title>
        <authorList>
            <person name="Goeker M."/>
        </authorList>
    </citation>
    <scope>NUCLEOTIDE SEQUENCE [LARGE SCALE GENOMIC DNA]</scope>
    <source>
        <strain evidence="5 6">DSM 29318</strain>
    </source>
</reference>
<dbReference type="Gene3D" id="3.40.225.10">
    <property type="entry name" value="Class II aldolase/adducin N-terminal domain"/>
    <property type="match status" value="1"/>
</dbReference>